<dbReference type="CDD" id="cd00156">
    <property type="entry name" value="REC"/>
    <property type="match status" value="1"/>
</dbReference>
<organism evidence="7 8">
    <name type="scientific">Commensalibacter papalotli</name>
    <name type="common">ex Servin-Garciduenas et al. 2014</name>
    <dbReference type="NCBI Taxonomy" id="1208583"/>
    <lineage>
        <taxon>Bacteria</taxon>
        <taxon>Pseudomonadati</taxon>
        <taxon>Pseudomonadota</taxon>
        <taxon>Alphaproteobacteria</taxon>
        <taxon>Acetobacterales</taxon>
        <taxon>Acetobacteraceae</taxon>
    </lineage>
</organism>
<sequence>MTKTILISEPLTVKQLINSFDWNNTSLGDPDSWSPNLQALLSLILNTSLPMVIYWGKQNIALYNDAYAKLIGVKHPALLGRPLIQMWPERKAHFNQIVSAIYQKETIRYTTDYQIPGTQNPNSIQTQIEVAFSPILDKNNQVQGMLSIITQTHEANLSPAQTIEQLIGGLAHDFNTLLAGIIGNLELMQMRIKQNKLDMLPRYIEAAQKATTQATDITHQLLSFSRRQTLVPHVIDPNHTIQALLDSFNNLIKEDNIKQTSNIQIQLEPEIWSIFCDPEHLKNAILHIFKNSCEAIHASNGTILIKTQNITITSAHHLRKFIKPNDYIVITIQDNGTGMSPDMISRATDPFFTTKPLGKRAGLGLSMAYGFTKQSSGHLTIDSDPKTGTIVSLFLPRYYRPLIIQKLYNNPAKTNTLKTLLISQDNHLCMLLSENLENLGYSMTIAQTEKETFTLLKSCNNFCFIAVDTRLLSDAQTNFLSAINENYPDLPILFITGYEETPIMLKSFIKEQSFVIRKPITHTMIADSIKAIEDSKQANAKREE</sequence>
<dbReference type="InterPro" id="IPR001789">
    <property type="entry name" value="Sig_transdc_resp-reg_receiver"/>
</dbReference>
<dbReference type="Pfam" id="PF02518">
    <property type="entry name" value="HATPase_c"/>
    <property type="match status" value="1"/>
</dbReference>
<protein>
    <recommendedName>
        <fullName evidence="2">histidine kinase</fullName>
        <ecNumber evidence="2">2.7.13.3</ecNumber>
    </recommendedName>
</protein>
<dbReference type="InterPro" id="IPR003594">
    <property type="entry name" value="HATPase_dom"/>
</dbReference>
<dbReference type="STRING" id="1208583.COMX_07240"/>
<evidence type="ECO:0000256" key="4">
    <source>
        <dbReference type="PROSITE-ProRule" id="PRU00169"/>
    </source>
</evidence>
<evidence type="ECO:0000313" key="8">
    <source>
        <dbReference type="Proteomes" id="UP000019250"/>
    </source>
</evidence>
<dbReference type="Gene3D" id="3.30.565.10">
    <property type="entry name" value="Histidine kinase-like ATPase, C-terminal domain"/>
    <property type="match status" value="1"/>
</dbReference>
<dbReference type="PANTHER" id="PTHR43065">
    <property type="entry name" value="SENSOR HISTIDINE KINASE"/>
    <property type="match status" value="1"/>
</dbReference>
<dbReference type="InterPro" id="IPR036097">
    <property type="entry name" value="HisK_dim/P_sf"/>
</dbReference>
<gene>
    <name evidence="7" type="ORF">COMX_07240</name>
</gene>
<dbReference type="PRINTS" id="PR00344">
    <property type="entry name" value="BCTRLSENSOR"/>
</dbReference>
<dbReference type="AlphaFoldDB" id="W7DYK9"/>
<keyword evidence="7" id="KW-0418">Kinase</keyword>
<dbReference type="InterPro" id="IPR004358">
    <property type="entry name" value="Sig_transdc_His_kin-like_C"/>
</dbReference>
<dbReference type="InterPro" id="IPR011006">
    <property type="entry name" value="CheY-like_superfamily"/>
</dbReference>
<dbReference type="PROSITE" id="PS50109">
    <property type="entry name" value="HIS_KIN"/>
    <property type="match status" value="1"/>
</dbReference>
<dbReference type="SUPFAM" id="SSF47384">
    <property type="entry name" value="Homodimeric domain of signal transducing histidine kinase"/>
    <property type="match status" value="1"/>
</dbReference>
<feature type="domain" description="Histidine kinase" evidence="5">
    <location>
        <begin position="169"/>
        <end position="399"/>
    </location>
</feature>
<proteinExistence type="predicted"/>
<reference evidence="7 8" key="1">
    <citation type="journal article" date="2014" name="Genome Announc.">
        <title>Draft Genome Sequence of Commensalibacter papalotli MX01, a Symbiont Identified from the Guts of Overwintering Monarch Butterflies.</title>
        <authorList>
            <person name="Servin-Garciduenas L.E."/>
            <person name="Sanchez-Quinto A."/>
            <person name="Martinez-Romero E."/>
        </authorList>
    </citation>
    <scope>NUCLEOTIDE SEQUENCE [LARGE SCALE GENOMIC DNA]</scope>
    <source>
        <strain evidence="8">MX-MONARCH01</strain>
    </source>
</reference>
<dbReference type="Gene3D" id="1.10.287.130">
    <property type="match status" value="1"/>
</dbReference>
<dbReference type="OrthoDB" id="9796100at2"/>
<dbReference type="InterPro" id="IPR005467">
    <property type="entry name" value="His_kinase_dom"/>
</dbReference>
<keyword evidence="8" id="KW-1185">Reference proteome</keyword>
<dbReference type="Proteomes" id="UP000019250">
    <property type="component" value="Unassembled WGS sequence"/>
</dbReference>
<evidence type="ECO:0000256" key="2">
    <source>
        <dbReference type="ARBA" id="ARBA00012438"/>
    </source>
</evidence>
<feature type="modified residue" description="4-aspartylphosphate" evidence="4">
    <location>
        <position position="468"/>
    </location>
</feature>
<dbReference type="PANTHER" id="PTHR43065:SF42">
    <property type="entry name" value="TWO-COMPONENT SENSOR PPRA"/>
    <property type="match status" value="1"/>
</dbReference>
<dbReference type="SMART" id="SM00387">
    <property type="entry name" value="HATPase_c"/>
    <property type="match status" value="1"/>
</dbReference>
<evidence type="ECO:0000256" key="3">
    <source>
        <dbReference type="ARBA" id="ARBA00022553"/>
    </source>
</evidence>
<comment type="catalytic activity">
    <reaction evidence="1">
        <text>ATP + protein L-histidine = ADP + protein N-phospho-L-histidine.</text>
        <dbReference type="EC" id="2.7.13.3"/>
    </reaction>
</comment>
<dbReference type="SUPFAM" id="SSF52172">
    <property type="entry name" value="CheY-like"/>
    <property type="match status" value="1"/>
</dbReference>
<evidence type="ECO:0000313" key="7">
    <source>
        <dbReference type="EMBL" id="EUK17769.1"/>
    </source>
</evidence>
<evidence type="ECO:0000259" key="6">
    <source>
        <dbReference type="PROSITE" id="PS50110"/>
    </source>
</evidence>
<name>W7DYK9_9PROT</name>
<dbReference type="SMART" id="SM00388">
    <property type="entry name" value="HisKA"/>
    <property type="match status" value="1"/>
</dbReference>
<dbReference type="EC" id="2.7.13.3" evidence="2"/>
<dbReference type="PROSITE" id="PS50110">
    <property type="entry name" value="RESPONSE_REGULATORY"/>
    <property type="match status" value="1"/>
</dbReference>
<evidence type="ECO:0000256" key="1">
    <source>
        <dbReference type="ARBA" id="ARBA00000085"/>
    </source>
</evidence>
<dbReference type="InterPro" id="IPR035965">
    <property type="entry name" value="PAS-like_dom_sf"/>
</dbReference>
<dbReference type="InterPro" id="IPR000014">
    <property type="entry name" value="PAS"/>
</dbReference>
<dbReference type="GO" id="GO:0000155">
    <property type="term" value="F:phosphorelay sensor kinase activity"/>
    <property type="evidence" value="ECO:0007669"/>
    <property type="project" value="InterPro"/>
</dbReference>
<dbReference type="InterPro" id="IPR003661">
    <property type="entry name" value="HisK_dim/P_dom"/>
</dbReference>
<dbReference type="EMBL" id="ATSX01000002">
    <property type="protein sequence ID" value="EUK17769.1"/>
    <property type="molecule type" value="Genomic_DNA"/>
</dbReference>
<keyword evidence="7" id="KW-0808">Transferase</keyword>
<keyword evidence="3 4" id="KW-0597">Phosphoprotein</keyword>
<dbReference type="CDD" id="cd00130">
    <property type="entry name" value="PAS"/>
    <property type="match status" value="1"/>
</dbReference>
<dbReference type="Gene3D" id="3.30.450.20">
    <property type="entry name" value="PAS domain"/>
    <property type="match status" value="1"/>
</dbReference>
<feature type="domain" description="Response regulatory" evidence="6">
    <location>
        <begin position="418"/>
        <end position="533"/>
    </location>
</feature>
<dbReference type="SUPFAM" id="SSF55874">
    <property type="entry name" value="ATPase domain of HSP90 chaperone/DNA topoisomerase II/histidine kinase"/>
    <property type="match status" value="1"/>
</dbReference>
<dbReference type="Gene3D" id="3.40.50.2300">
    <property type="match status" value="1"/>
</dbReference>
<dbReference type="InterPro" id="IPR036890">
    <property type="entry name" value="HATPase_C_sf"/>
</dbReference>
<dbReference type="CDD" id="cd00082">
    <property type="entry name" value="HisKA"/>
    <property type="match status" value="1"/>
</dbReference>
<comment type="caution">
    <text evidence="7">The sequence shown here is derived from an EMBL/GenBank/DDBJ whole genome shotgun (WGS) entry which is preliminary data.</text>
</comment>
<dbReference type="eggNOG" id="COG4191">
    <property type="taxonomic scope" value="Bacteria"/>
</dbReference>
<dbReference type="SUPFAM" id="SSF55785">
    <property type="entry name" value="PYP-like sensor domain (PAS domain)"/>
    <property type="match status" value="1"/>
</dbReference>
<dbReference type="RefSeq" id="WP_034339394.1">
    <property type="nucleotide sequence ID" value="NZ_ATSX01000002.1"/>
</dbReference>
<evidence type="ECO:0000259" key="5">
    <source>
        <dbReference type="PROSITE" id="PS50109"/>
    </source>
</evidence>
<accession>W7DYK9</accession>
<dbReference type="Pfam" id="PF00512">
    <property type="entry name" value="HisKA"/>
    <property type="match status" value="1"/>
</dbReference>